<feature type="compositionally biased region" description="Polar residues" evidence="1">
    <location>
        <begin position="1"/>
        <end position="16"/>
    </location>
</feature>
<name>A0A550CVA9_9AGAR</name>
<proteinExistence type="predicted"/>
<feature type="region of interest" description="Disordered" evidence="1">
    <location>
        <begin position="1"/>
        <end position="35"/>
    </location>
</feature>
<organism evidence="2 3">
    <name type="scientific">Schizophyllum amplum</name>
    <dbReference type="NCBI Taxonomy" id="97359"/>
    <lineage>
        <taxon>Eukaryota</taxon>
        <taxon>Fungi</taxon>
        <taxon>Dikarya</taxon>
        <taxon>Basidiomycota</taxon>
        <taxon>Agaricomycotina</taxon>
        <taxon>Agaricomycetes</taxon>
        <taxon>Agaricomycetidae</taxon>
        <taxon>Agaricales</taxon>
        <taxon>Schizophyllaceae</taxon>
        <taxon>Schizophyllum</taxon>
    </lineage>
</organism>
<evidence type="ECO:0000256" key="1">
    <source>
        <dbReference type="SAM" id="MobiDB-lite"/>
    </source>
</evidence>
<dbReference type="Proteomes" id="UP000320762">
    <property type="component" value="Unassembled WGS sequence"/>
</dbReference>
<dbReference type="EMBL" id="VDMD01000002">
    <property type="protein sequence ID" value="TRM68720.1"/>
    <property type="molecule type" value="Genomic_DNA"/>
</dbReference>
<sequence length="284" mass="31316">MPATKTKTSISSNRHTSLPYDRNSDAGSNCKSAGKESALAKSESKLYIIRSRTLTGQGTVQEIAARIPTLRGTSTVEAKVVHKPGQSPEIPEVVKAPHVRTLLLSGNSSHVGGRELFTRFMNALQLPNAETIAILWPGSSSSKSEKAIYNFLIRAGRLENLKTVMLSLQCCYRPGLKAYLRSPQAGHLVSLCLHTNADVEAEILCVLPHRHWLANLEDLTLRNANNIEPMFFLEALEKRHAGGRSKLGFVRITAVKGLLNEVVERARAIGIEFECFRSVYVKEE</sequence>
<keyword evidence="3" id="KW-1185">Reference proteome</keyword>
<evidence type="ECO:0000313" key="2">
    <source>
        <dbReference type="EMBL" id="TRM68720.1"/>
    </source>
</evidence>
<gene>
    <name evidence="2" type="ORF">BD626DRAFT_565539</name>
</gene>
<evidence type="ECO:0000313" key="3">
    <source>
        <dbReference type="Proteomes" id="UP000320762"/>
    </source>
</evidence>
<accession>A0A550CVA9</accession>
<dbReference type="AlphaFoldDB" id="A0A550CVA9"/>
<reference evidence="2 3" key="1">
    <citation type="journal article" date="2019" name="New Phytol.">
        <title>Comparative genomics reveals unique wood-decay strategies and fruiting body development in the Schizophyllaceae.</title>
        <authorList>
            <person name="Almasi E."/>
            <person name="Sahu N."/>
            <person name="Krizsan K."/>
            <person name="Balint B."/>
            <person name="Kovacs G.M."/>
            <person name="Kiss B."/>
            <person name="Cseklye J."/>
            <person name="Drula E."/>
            <person name="Henrissat B."/>
            <person name="Nagy I."/>
            <person name="Chovatia M."/>
            <person name="Adam C."/>
            <person name="LaButti K."/>
            <person name="Lipzen A."/>
            <person name="Riley R."/>
            <person name="Grigoriev I.V."/>
            <person name="Nagy L.G."/>
        </authorList>
    </citation>
    <scope>NUCLEOTIDE SEQUENCE [LARGE SCALE GENOMIC DNA]</scope>
    <source>
        <strain evidence="2 3">NL-1724</strain>
    </source>
</reference>
<comment type="caution">
    <text evidence="2">The sequence shown here is derived from an EMBL/GenBank/DDBJ whole genome shotgun (WGS) entry which is preliminary data.</text>
</comment>
<protein>
    <submittedName>
        <fullName evidence="2">Uncharacterized protein</fullName>
    </submittedName>
</protein>